<feature type="chain" id="PRO_5041172587" description="Extracellular membrane protein CFEM domain-containing protein" evidence="3">
    <location>
        <begin position="17"/>
        <end position="263"/>
    </location>
</feature>
<accession>A0A6G1MBS3</accession>
<name>A0A6G1MBS3_ORBOL</name>
<evidence type="ECO:0000256" key="3">
    <source>
        <dbReference type="SAM" id="SignalP"/>
    </source>
</evidence>
<comment type="caution">
    <text evidence="4">The sequence shown here is derived from an EMBL/GenBank/DDBJ whole genome shotgun (WGS) entry which is preliminary data.</text>
</comment>
<sequence length="263" mass="26613">MYRGITLLLLARLAMGQDITSAPALPQTSRVSITSALEYTLQRSCVAHCLYYNGPLPRGPYYHDWDDVGGELKCGYAPINGCYCNTKYASSATAYFNTCIPYYCGSGEDADPDDLVSALSLYNDYCATANGNPTKPVPTPVVIPASTTSAPASSETSEIGSSSTSVDESSQPATTGSSAGSSGAAPPTAVAESKTNPSPTEAGSEMGSGGGNGNGGLSKGATIGIAVGASVGGLALIAAAVVLFLTRRRALAGEKQPMGGIEG</sequence>
<dbReference type="OrthoDB" id="5421290at2759"/>
<evidence type="ECO:0000256" key="2">
    <source>
        <dbReference type="SAM" id="Phobius"/>
    </source>
</evidence>
<evidence type="ECO:0000313" key="4">
    <source>
        <dbReference type="EMBL" id="KAF3223035.1"/>
    </source>
</evidence>
<keyword evidence="2" id="KW-0472">Membrane</keyword>
<gene>
    <name evidence="4" type="ORF">TWF679_004235</name>
</gene>
<evidence type="ECO:0000313" key="5">
    <source>
        <dbReference type="Proteomes" id="UP000614610"/>
    </source>
</evidence>
<dbReference type="Proteomes" id="UP000614610">
    <property type="component" value="Unassembled WGS sequence"/>
</dbReference>
<dbReference type="AlphaFoldDB" id="A0A6G1MBS3"/>
<feature type="signal peptide" evidence="3">
    <location>
        <begin position="1"/>
        <end position="16"/>
    </location>
</feature>
<evidence type="ECO:0000256" key="1">
    <source>
        <dbReference type="SAM" id="MobiDB-lite"/>
    </source>
</evidence>
<feature type="compositionally biased region" description="Low complexity" evidence="1">
    <location>
        <begin position="142"/>
        <end position="191"/>
    </location>
</feature>
<evidence type="ECO:0008006" key="6">
    <source>
        <dbReference type="Google" id="ProtNLM"/>
    </source>
</evidence>
<keyword evidence="3" id="KW-0732">Signal</keyword>
<organism evidence="4 5">
    <name type="scientific">Orbilia oligospora</name>
    <name type="common">Nematode-trapping fungus</name>
    <name type="synonym">Arthrobotrys oligospora</name>
    <dbReference type="NCBI Taxonomy" id="2813651"/>
    <lineage>
        <taxon>Eukaryota</taxon>
        <taxon>Fungi</taxon>
        <taxon>Dikarya</taxon>
        <taxon>Ascomycota</taxon>
        <taxon>Pezizomycotina</taxon>
        <taxon>Orbiliomycetes</taxon>
        <taxon>Orbiliales</taxon>
        <taxon>Orbiliaceae</taxon>
        <taxon>Orbilia</taxon>
    </lineage>
</organism>
<dbReference type="EMBL" id="WIWT01000002">
    <property type="protein sequence ID" value="KAF3223035.1"/>
    <property type="molecule type" value="Genomic_DNA"/>
</dbReference>
<feature type="transmembrane region" description="Helical" evidence="2">
    <location>
        <begin position="223"/>
        <end position="245"/>
    </location>
</feature>
<reference evidence="4" key="1">
    <citation type="submission" date="2019-06" db="EMBL/GenBank/DDBJ databases">
        <authorList>
            <person name="Palmer J.M."/>
        </authorList>
    </citation>
    <scope>NUCLEOTIDE SEQUENCE</scope>
    <source>
        <strain evidence="4">TWF679</strain>
    </source>
</reference>
<proteinExistence type="predicted"/>
<feature type="region of interest" description="Disordered" evidence="1">
    <location>
        <begin position="136"/>
        <end position="213"/>
    </location>
</feature>
<keyword evidence="2" id="KW-0812">Transmembrane</keyword>
<keyword evidence="2" id="KW-1133">Transmembrane helix</keyword>
<protein>
    <recommendedName>
        <fullName evidence="6">Extracellular membrane protein CFEM domain-containing protein</fullName>
    </recommendedName>
</protein>